<dbReference type="OrthoDB" id="1742323at2759"/>
<feature type="region of interest" description="Disordered" evidence="1">
    <location>
        <begin position="1"/>
        <end position="20"/>
    </location>
</feature>
<sequence length="241" mass="27098">MEEYGSPQGPPLPKRKKKEPLIFTDEDYPLVLSPHRDALVVKIEINNVVVHRTLVDTGSSVNNMYNNTFKELGLSRGDLKPICTPLLGFTGDTIKAEGTITVKAGKEEGRPTAELAEEGEEVALDPAKPEQKLKVGRSLPLKLKEKLVGVLRLFKVLFAWGPGDMPGVDPRIIYHRLAVDPAHKPIKQKKCFLSSERRDFVTKQVTTLQSIGHIWEVCYQSDNTWESKKVKEDIEVEFLEL</sequence>
<dbReference type="InterPro" id="IPR021109">
    <property type="entry name" value="Peptidase_aspartic_dom_sf"/>
</dbReference>
<dbReference type="PANTHER" id="PTHR33240">
    <property type="entry name" value="OS08G0508500 PROTEIN"/>
    <property type="match status" value="1"/>
</dbReference>
<proteinExistence type="predicted"/>
<reference evidence="2 3" key="1">
    <citation type="submission" date="2018-04" db="EMBL/GenBank/DDBJ databases">
        <authorList>
            <person name="Vogel A."/>
        </authorList>
    </citation>
    <scope>NUCLEOTIDE SEQUENCE [LARGE SCALE GENOMIC DNA]</scope>
</reference>
<name>A0A484M733_9ASTE</name>
<dbReference type="AlphaFoldDB" id="A0A484M733"/>
<evidence type="ECO:0000256" key="1">
    <source>
        <dbReference type="SAM" id="MobiDB-lite"/>
    </source>
</evidence>
<dbReference type="PANTHER" id="PTHR33240:SF15">
    <property type="entry name" value="GAG-PRO-LIKE PROTEIN"/>
    <property type="match status" value="1"/>
</dbReference>
<evidence type="ECO:0000313" key="2">
    <source>
        <dbReference type="EMBL" id="VFQ84395.1"/>
    </source>
</evidence>
<dbReference type="Gene3D" id="2.40.70.10">
    <property type="entry name" value="Acid Proteases"/>
    <property type="match status" value="1"/>
</dbReference>
<dbReference type="CDD" id="cd00303">
    <property type="entry name" value="retropepsin_like"/>
    <property type="match status" value="1"/>
</dbReference>
<dbReference type="EMBL" id="OOIL02002721">
    <property type="protein sequence ID" value="VFQ84395.1"/>
    <property type="molecule type" value="Genomic_DNA"/>
</dbReference>
<evidence type="ECO:0000313" key="3">
    <source>
        <dbReference type="Proteomes" id="UP000595140"/>
    </source>
</evidence>
<keyword evidence="3" id="KW-1185">Reference proteome</keyword>
<dbReference type="Proteomes" id="UP000595140">
    <property type="component" value="Unassembled WGS sequence"/>
</dbReference>
<accession>A0A484M733</accession>
<gene>
    <name evidence="2" type="ORF">CCAM_LOCUS26171</name>
</gene>
<protein>
    <submittedName>
        <fullName evidence="2">Uncharacterized protein</fullName>
    </submittedName>
</protein>
<organism evidence="2 3">
    <name type="scientific">Cuscuta campestris</name>
    <dbReference type="NCBI Taxonomy" id="132261"/>
    <lineage>
        <taxon>Eukaryota</taxon>
        <taxon>Viridiplantae</taxon>
        <taxon>Streptophyta</taxon>
        <taxon>Embryophyta</taxon>
        <taxon>Tracheophyta</taxon>
        <taxon>Spermatophyta</taxon>
        <taxon>Magnoliopsida</taxon>
        <taxon>eudicotyledons</taxon>
        <taxon>Gunneridae</taxon>
        <taxon>Pentapetalae</taxon>
        <taxon>asterids</taxon>
        <taxon>lamiids</taxon>
        <taxon>Solanales</taxon>
        <taxon>Convolvulaceae</taxon>
        <taxon>Cuscuteae</taxon>
        <taxon>Cuscuta</taxon>
        <taxon>Cuscuta subgen. Grammica</taxon>
        <taxon>Cuscuta sect. Cleistogrammica</taxon>
    </lineage>
</organism>